<accession>A0A1G2SEH7</accession>
<dbReference type="AlphaFoldDB" id="A0A1G2SEH7"/>
<name>A0A1G2SEH7_9BACT</name>
<sequence length="87" mass="9569">MRYDSFQEELRRAGLSGRAFARLLKLNPNSITNYKSVGEVPSHLAVIASLIRSMKDAGLDYETAIARVPIEKKAARGIALGNAKKPR</sequence>
<gene>
    <name evidence="1" type="ORF">A2937_03610</name>
</gene>
<dbReference type="STRING" id="1802727.A2937_03610"/>
<dbReference type="EMBL" id="MHUW01000017">
    <property type="protein sequence ID" value="OHA83384.1"/>
    <property type="molecule type" value="Genomic_DNA"/>
</dbReference>
<evidence type="ECO:0008006" key="3">
    <source>
        <dbReference type="Google" id="ProtNLM"/>
    </source>
</evidence>
<evidence type="ECO:0000313" key="2">
    <source>
        <dbReference type="Proteomes" id="UP000177987"/>
    </source>
</evidence>
<reference evidence="1 2" key="1">
    <citation type="journal article" date="2016" name="Nat. Commun.">
        <title>Thousands of microbial genomes shed light on interconnected biogeochemical processes in an aquifer system.</title>
        <authorList>
            <person name="Anantharaman K."/>
            <person name="Brown C.T."/>
            <person name="Hug L.A."/>
            <person name="Sharon I."/>
            <person name="Castelle C.J."/>
            <person name="Probst A.J."/>
            <person name="Thomas B.C."/>
            <person name="Singh A."/>
            <person name="Wilkins M.J."/>
            <person name="Karaoz U."/>
            <person name="Brodie E.L."/>
            <person name="Williams K.H."/>
            <person name="Hubbard S.S."/>
            <person name="Banfield J.F."/>
        </authorList>
    </citation>
    <scope>NUCLEOTIDE SEQUENCE [LARGE SCALE GENOMIC DNA]</scope>
</reference>
<organism evidence="1 2">
    <name type="scientific">Candidatus Yonathbacteria bacterium RIFCSPLOWO2_01_FULL_47_33b</name>
    <dbReference type="NCBI Taxonomy" id="1802727"/>
    <lineage>
        <taxon>Bacteria</taxon>
        <taxon>Candidatus Yonathiibacteriota</taxon>
    </lineage>
</organism>
<proteinExistence type="predicted"/>
<comment type="caution">
    <text evidence="1">The sequence shown here is derived from an EMBL/GenBank/DDBJ whole genome shotgun (WGS) entry which is preliminary data.</text>
</comment>
<evidence type="ECO:0000313" key="1">
    <source>
        <dbReference type="EMBL" id="OHA83384.1"/>
    </source>
</evidence>
<dbReference type="Proteomes" id="UP000177987">
    <property type="component" value="Unassembled WGS sequence"/>
</dbReference>
<protein>
    <recommendedName>
        <fullName evidence="3">DNA-binding protein</fullName>
    </recommendedName>
</protein>